<evidence type="ECO:0000313" key="4">
    <source>
        <dbReference type="EMBL" id="GGF00073.1"/>
    </source>
</evidence>
<dbReference type="PROSITE" id="PS50215">
    <property type="entry name" value="ADAM_MEPRO"/>
    <property type="match status" value="1"/>
</dbReference>
<dbReference type="Pfam" id="PF18962">
    <property type="entry name" value="Por_Secre_tail"/>
    <property type="match status" value="1"/>
</dbReference>
<keyword evidence="7" id="KW-1185">Reference proteome</keyword>
<dbReference type="InterPro" id="IPR001590">
    <property type="entry name" value="Peptidase_M12B"/>
</dbReference>
<dbReference type="Gene3D" id="2.60.40.10">
    <property type="entry name" value="Immunoglobulins"/>
    <property type="match status" value="1"/>
</dbReference>
<protein>
    <submittedName>
        <fullName evidence="5">Por secretion system C-terminal sorting domain-containing protein</fullName>
    </submittedName>
</protein>
<feature type="domain" description="Peptidase M12B" evidence="3">
    <location>
        <begin position="185"/>
        <end position="398"/>
    </location>
</feature>
<evidence type="ECO:0000313" key="5">
    <source>
        <dbReference type="EMBL" id="SHK63821.1"/>
    </source>
</evidence>
<reference evidence="5" key="3">
    <citation type="submission" date="2016-11" db="EMBL/GenBank/DDBJ databases">
        <authorList>
            <person name="Jaros S."/>
            <person name="Januszkiewicz K."/>
            <person name="Wedrychowicz H."/>
        </authorList>
    </citation>
    <scope>NUCLEOTIDE SEQUENCE [LARGE SCALE GENOMIC DNA]</scope>
    <source>
        <strain evidence="5">DSM 27989</strain>
    </source>
</reference>
<sequence length="879" mass="99568">MKKNLLFISLLVVSTSVMYAQNRPQKKIEKTVNSSKKKLDLHLLESQLSSNLSRKSKNITVSIPNEKQQNEQFVLIERDILAPKLKEKFPNIKSYYGYSTTNPLRKISLGYSPKGINAMIYDNKDQYIIEKKENDYFLTETKDLPNLEKFNCGTEHINSPLPISKANKTTQTTENKQHNNPLFYRKYRLAIATDYSYNKHFAKEGEEPTLEDSFNAVNELLTFISPIFENELSLSFQLVDGLDKVTFLTEESSPYNYENEQSIIMDLIYENQKQLDEKIGDENYDLGFLLTGIIRGPAAGVGRLRGACYETYKGQSFSGHTFNPKGYDFSLVVTHEIAHLLGAEHTYSNIDGTSKTKEIGSGVTIMGYPNVTPNHNVQDKRVPQFHNSSVKDINNFITTRSCGIMSPSNNTPPIANAGKDYTIPKGTAFKLIGIASDKDNDNLTYSWEQDDTLINHEKNVFQNPSRRNTEGANFRVYEHHTNPVQYFPPLEYVLNNQLYSTWNTISEIPRELNFVFHVRDNQPGGGQIAMDANKVKITNDGPFKITNINLNQSFKTGETFTIKWDVAGTNTGEINTKNVHIKLTTDNGETFTTLVESTPNIGHATINLPADLKAEKANIIIEAIDNIYYATSPFIAIGYEVSLSCKTYSNTEPVVAKVGTYHLSTIPITDQTQPIEDFSLFLDADSSKILMLFEKMGVDDEKQYVWERGNCEEDFAMNYKFNSYGENPFHNCGVNGVTINSNNFDSKRYISQDANGEYLFILDFGVTEEEREITVNKYGIELCFRETTTLNVSDPIKTQEVFVYPNPTDGLFKVRMTTKTNKITANIINMAGQVMMTKQFDVMNNKVDQSIDAKHLPKGVYIVEIKDGNQSQTKKLIIK</sequence>
<organism evidence="5 6">
    <name type="scientific">Chishuiella changwenlii</name>
    <dbReference type="NCBI Taxonomy" id="1434701"/>
    <lineage>
        <taxon>Bacteria</taxon>
        <taxon>Pseudomonadati</taxon>
        <taxon>Bacteroidota</taxon>
        <taxon>Flavobacteriia</taxon>
        <taxon>Flavobacteriales</taxon>
        <taxon>Weeksellaceae</taxon>
        <taxon>Chishuiella</taxon>
    </lineage>
</organism>
<evidence type="ECO:0000313" key="7">
    <source>
        <dbReference type="Proteomes" id="UP000650994"/>
    </source>
</evidence>
<dbReference type="Pfam" id="PF13583">
    <property type="entry name" value="Reprolysin_4"/>
    <property type="match status" value="1"/>
</dbReference>
<dbReference type="InterPro" id="IPR013783">
    <property type="entry name" value="Ig-like_fold"/>
</dbReference>
<reference evidence="4" key="1">
    <citation type="journal article" date="2014" name="Int. J. Syst. Evol. Microbiol.">
        <title>Complete genome of a new Firmicutes species belonging to the dominant human colonic microbiota ('Ruminococcus bicirculans') reveals two chromosomes and a selective capacity to utilize plant glucans.</title>
        <authorList>
            <consortium name="NISC Comparative Sequencing Program"/>
            <person name="Wegmann U."/>
            <person name="Louis P."/>
            <person name="Goesmann A."/>
            <person name="Henrissat B."/>
            <person name="Duncan S.H."/>
            <person name="Flint H.J."/>
        </authorList>
    </citation>
    <scope>NUCLEOTIDE SEQUENCE</scope>
    <source>
        <strain evidence="4">CGMCC 1.12707</strain>
    </source>
</reference>
<dbReference type="Gene3D" id="3.40.390.10">
    <property type="entry name" value="Collagenase (Catalytic Domain)"/>
    <property type="match status" value="1"/>
</dbReference>
<reference evidence="4" key="5">
    <citation type="submission" date="2024-05" db="EMBL/GenBank/DDBJ databases">
        <authorList>
            <person name="Sun Q."/>
            <person name="Zhou Y."/>
        </authorList>
    </citation>
    <scope>NUCLEOTIDE SEQUENCE</scope>
    <source>
        <strain evidence="4">CGMCC 1.12707</strain>
    </source>
</reference>
<evidence type="ECO:0000256" key="2">
    <source>
        <dbReference type="SAM" id="SignalP"/>
    </source>
</evidence>
<gene>
    <name evidence="4" type="ORF">GCM10010984_17060</name>
    <name evidence="5" type="ORF">SAMN05443634_102199</name>
</gene>
<dbReference type="EMBL" id="BMFL01000010">
    <property type="protein sequence ID" value="GGF00073.1"/>
    <property type="molecule type" value="Genomic_DNA"/>
</dbReference>
<evidence type="ECO:0000313" key="6">
    <source>
        <dbReference type="Proteomes" id="UP000184120"/>
    </source>
</evidence>
<evidence type="ECO:0000259" key="3">
    <source>
        <dbReference type="PROSITE" id="PS50215"/>
    </source>
</evidence>
<dbReference type="SUPFAM" id="SSF55486">
    <property type="entry name" value="Metalloproteases ('zincins'), catalytic domain"/>
    <property type="match status" value="1"/>
</dbReference>
<dbReference type="GO" id="GO:0006508">
    <property type="term" value="P:proteolysis"/>
    <property type="evidence" value="ECO:0007669"/>
    <property type="project" value="InterPro"/>
</dbReference>
<accession>A0A1M6U3V3</accession>
<keyword evidence="1 2" id="KW-0732">Signal</keyword>
<reference evidence="6" key="2">
    <citation type="submission" date="2016-11" db="EMBL/GenBank/DDBJ databases">
        <authorList>
            <person name="Varghese N."/>
            <person name="Submissions S."/>
        </authorList>
    </citation>
    <scope>NUCLEOTIDE SEQUENCE [LARGE SCALE GENOMIC DNA]</scope>
    <source>
        <strain evidence="6">DSM 27989</strain>
    </source>
</reference>
<dbReference type="RefSeq" id="WP_083580277.1">
    <property type="nucleotide sequence ID" value="NZ_BMFL01000010.1"/>
</dbReference>
<dbReference type="Proteomes" id="UP000650994">
    <property type="component" value="Unassembled WGS sequence"/>
</dbReference>
<feature type="chain" id="PRO_5012206724" evidence="2">
    <location>
        <begin position="21"/>
        <end position="879"/>
    </location>
</feature>
<name>A0A1M6U3V3_9FLAO</name>
<dbReference type="AlphaFoldDB" id="A0A1M6U3V3"/>
<dbReference type="STRING" id="1434701.SAMN05443634_102199"/>
<dbReference type="NCBIfam" id="TIGR04183">
    <property type="entry name" value="Por_Secre_tail"/>
    <property type="match status" value="1"/>
</dbReference>
<feature type="signal peptide" evidence="2">
    <location>
        <begin position="1"/>
        <end position="20"/>
    </location>
</feature>
<evidence type="ECO:0000256" key="1">
    <source>
        <dbReference type="ARBA" id="ARBA00022729"/>
    </source>
</evidence>
<reference evidence="7" key="4">
    <citation type="journal article" date="2019" name="Int. J. Syst. Evol. Microbiol.">
        <title>The Global Catalogue of Microorganisms (GCM) 10K type strain sequencing project: providing services to taxonomists for standard genome sequencing and annotation.</title>
        <authorList>
            <consortium name="The Broad Institute Genomics Platform"/>
            <consortium name="The Broad Institute Genome Sequencing Center for Infectious Disease"/>
            <person name="Wu L."/>
            <person name="Ma J."/>
        </authorList>
    </citation>
    <scope>NUCLEOTIDE SEQUENCE [LARGE SCALE GENOMIC DNA]</scope>
    <source>
        <strain evidence="7">CGMCC 1.12707</strain>
    </source>
</reference>
<dbReference type="EMBL" id="FRBH01000002">
    <property type="protein sequence ID" value="SHK63821.1"/>
    <property type="molecule type" value="Genomic_DNA"/>
</dbReference>
<dbReference type="InterPro" id="IPR026444">
    <property type="entry name" value="Secre_tail"/>
</dbReference>
<dbReference type="GO" id="GO:0004222">
    <property type="term" value="F:metalloendopeptidase activity"/>
    <property type="evidence" value="ECO:0007669"/>
    <property type="project" value="InterPro"/>
</dbReference>
<dbReference type="OrthoDB" id="9792152at2"/>
<dbReference type="Proteomes" id="UP000184120">
    <property type="component" value="Unassembled WGS sequence"/>
</dbReference>
<dbReference type="InterPro" id="IPR024079">
    <property type="entry name" value="MetalloPept_cat_dom_sf"/>
</dbReference>
<proteinExistence type="predicted"/>